<keyword evidence="3" id="KW-1185">Reference proteome</keyword>
<evidence type="ECO:0000256" key="1">
    <source>
        <dbReference type="SAM" id="MobiDB-lite"/>
    </source>
</evidence>
<keyword evidence="2" id="KW-0067">ATP-binding</keyword>
<gene>
    <name evidence="2" type="ORF">I7412_10990</name>
</gene>
<feature type="region of interest" description="Disordered" evidence="1">
    <location>
        <begin position="23"/>
        <end position="65"/>
    </location>
</feature>
<name>A0A937RCE4_9ACTN</name>
<dbReference type="InterPro" id="IPR027417">
    <property type="entry name" value="P-loop_NTPase"/>
</dbReference>
<proteinExistence type="predicted"/>
<sequence length="463" mass="50703">MREGSAVFSNLDEYSGVELRVFGNDAPPIRVPPEVALPNIPAPATSPSSRSQDTATRDKSAPKAIRKEIEAAREERRKLEEPLSYPAEPTYDANNGTITIGMYSDGAPSRWYLHSVESGRVEHGLIIGDEGGGKSNALRVVILEAARSQLFQVFPADPSNSNQFSAKWSKAVRDKRQIATNLSGTIRNLELLNRDIDRRNESRSHGSPTRSNPGIIFAIDDADEAFANARVAVLAERIIRDGGEVGIGLVAVVRDVEKLAVHSRGLVGDLIGVRNKIAFMPKGHYILAALSATYGPRRGTVLSKAVKATYVLHWNDVQSTVGQVVGIAPRHYSSDEAKMWVPRYLGENAGSLIEWQGVEGDRRSWWTIDAISARQWYLRWTRDGWTLINVYSAGSGETSCADAIAWAETALEYRFTISLGRWRIGPSTGEENLIALYADTENIPLSKGLAASKVWPTPDLGPA</sequence>
<reference evidence="2" key="1">
    <citation type="submission" date="2020-12" db="EMBL/GenBank/DDBJ databases">
        <title>Genomic characterization of non-nitrogen-fixing Frankia strains.</title>
        <authorList>
            <person name="Carlos-Shanley C."/>
            <person name="Guerra T."/>
            <person name="Hahn D."/>
        </authorList>
    </citation>
    <scope>NUCLEOTIDE SEQUENCE</scope>
    <source>
        <strain evidence="2">CN6</strain>
    </source>
</reference>
<dbReference type="GO" id="GO:0005524">
    <property type="term" value="F:ATP binding"/>
    <property type="evidence" value="ECO:0007669"/>
    <property type="project" value="UniProtKB-KW"/>
</dbReference>
<dbReference type="EMBL" id="JAEACQ010000163">
    <property type="protein sequence ID" value="MBL7627682.1"/>
    <property type="molecule type" value="Genomic_DNA"/>
</dbReference>
<dbReference type="Gene3D" id="3.40.50.300">
    <property type="entry name" value="P-loop containing nucleotide triphosphate hydrolases"/>
    <property type="match status" value="1"/>
</dbReference>
<comment type="caution">
    <text evidence="2">The sequence shown here is derived from an EMBL/GenBank/DDBJ whole genome shotgun (WGS) entry which is preliminary data.</text>
</comment>
<dbReference type="Proteomes" id="UP000604475">
    <property type="component" value="Unassembled WGS sequence"/>
</dbReference>
<feature type="compositionally biased region" description="Polar residues" evidence="1">
    <location>
        <begin position="45"/>
        <end position="54"/>
    </location>
</feature>
<dbReference type="AlphaFoldDB" id="A0A937RCE4"/>
<organism evidence="2 3">
    <name type="scientific">Frankia nepalensis</name>
    <dbReference type="NCBI Taxonomy" id="1836974"/>
    <lineage>
        <taxon>Bacteria</taxon>
        <taxon>Bacillati</taxon>
        <taxon>Actinomycetota</taxon>
        <taxon>Actinomycetes</taxon>
        <taxon>Frankiales</taxon>
        <taxon>Frankiaceae</taxon>
        <taxon>Frankia</taxon>
    </lineage>
</organism>
<protein>
    <submittedName>
        <fullName evidence="2">ATP-binding protein</fullName>
    </submittedName>
</protein>
<evidence type="ECO:0000313" key="3">
    <source>
        <dbReference type="Proteomes" id="UP000604475"/>
    </source>
</evidence>
<accession>A0A937RCE4</accession>
<dbReference type="SUPFAM" id="SSF52540">
    <property type="entry name" value="P-loop containing nucleoside triphosphate hydrolases"/>
    <property type="match status" value="1"/>
</dbReference>
<keyword evidence="2" id="KW-0547">Nucleotide-binding</keyword>
<feature type="compositionally biased region" description="Basic and acidic residues" evidence="1">
    <location>
        <begin position="55"/>
        <end position="65"/>
    </location>
</feature>
<evidence type="ECO:0000313" key="2">
    <source>
        <dbReference type="EMBL" id="MBL7627682.1"/>
    </source>
</evidence>